<organism evidence="2 3">
    <name type="scientific">Ancylostoma caninum</name>
    <name type="common">Dog hookworm</name>
    <dbReference type="NCBI Taxonomy" id="29170"/>
    <lineage>
        <taxon>Eukaryota</taxon>
        <taxon>Metazoa</taxon>
        <taxon>Ecdysozoa</taxon>
        <taxon>Nematoda</taxon>
        <taxon>Chromadorea</taxon>
        <taxon>Rhabditida</taxon>
        <taxon>Rhabditina</taxon>
        <taxon>Rhabditomorpha</taxon>
        <taxon>Strongyloidea</taxon>
        <taxon>Ancylostomatidae</taxon>
        <taxon>Ancylostomatinae</taxon>
        <taxon>Ancylostoma</taxon>
    </lineage>
</organism>
<feature type="region of interest" description="Disordered" evidence="1">
    <location>
        <begin position="255"/>
        <end position="275"/>
    </location>
</feature>
<feature type="compositionally biased region" description="Basic and acidic residues" evidence="1">
    <location>
        <begin position="834"/>
        <end position="856"/>
    </location>
</feature>
<dbReference type="Proteomes" id="UP000252519">
    <property type="component" value="Unassembled WGS sequence"/>
</dbReference>
<feature type="compositionally biased region" description="Polar residues" evidence="1">
    <location>
        <begin position="91"/>
        <end position="109"/>
    </location>
</feature>
<dbReference type="OrthoDB" id="5837250at2759"/>
<feature type="region of interest" description="Disordered" evidence="1">
    <location>
        <begin position="191"/>
        <end position="216"/>
    </location>
</feature>
<feature type="compositionally biased region" description="Low complexity" evidence="1">
    <location>
        <begin position="860"/>
        <end position="871"/>
    </location>
</feature>
<feature type="region of interest" description="Disordered" evidence="1">
    <location>
        <begin position="834"/>
        <end position="874"/>
    </location>
</feature>
<evidence type="ECO:0000256" key="1">
    <source>
        <dbReference type="SAM" id="MobiDB-lite"/>
    </source>
</evidence>
<evidence type="ECO:0000313" key="2">
    <source>
        <dbReference type="EMBL" id="RCN43822.1"/>
    </source>
</evidence>
<gene>
    <name evidence="2" type="ORF">ANCCAN_10211</name>
</gene>
<evidence type="ECO:0000313" key="3">
    <source>
        <dbReference type="Proteomes" id="UP000252519"/>
    </source>
</evidence>
<feature type="region of interest" description="Disordered" evidence="1">
    <location>
        <begin position="485"/>
        <end position="507"/>
    </location>
</feature>
<feature type="region of interest" description="Disordered" evidence="1">
    <location>
        <begin position="689"/>
        <end position="712"/>
    </location>
</feature>
<protein>
    <submittedName>
        <fullName evidence="2">Uncharacterized protein</fullName>
    </submittedName>
</protein>
<keyword evidence="3" id="KW-1185">Reference proteome</keyword>
<name>A0A368GHJ6_ANCCA</name>
<accession>A0A368GHJ6</accession>
<comment type="caution">
    <text evidence="2">The sequence shown here is derived from an EMBL/GenBank/DDBJ whole genome shotgun (WGS) entry which is preliminary data.</text>
</comment>
<feature type="region of interest" description="Disordered" evidence="1">
    <location>
        <begin position="438"/>
        <end position="466"/>
    </location>
</feature>
<proteinExistence type="predicted"/>
<reference evidence="2 3" key="1">
    <citation type="submission" date="2014-10" db="EMBL/GenBank/DDBJ databases">
        <title>Draft genome of the hookworm Ancylostoma caninum.</title>
        <authorList>
            <person name="Mitreva M."/>
        </authorList>
    </citation>
    <scope>NUCLEOTIDE SEQUENCE [LARGE SCALE GENOMIC DNA]</scope>
    <source>
        <strain evidence="2 3">Baltimore</strain>
    </source>
</reference>
<feature type="region of interest" description="Disordered" evidence="1">
    <location>
        <begin position="74"/>
        <end position="110"/>
    </location>
</feature>
<dbReference type="STRING" id="29170.A0A368GHJ6"/>
<dbReference type="EMBL" id="JOJR01000146">
    <property type="protein sequence ID" value="RCN43822.1"/>
    <property type="molecule type" value="Genomic_DNA"/>
</dbReference>
<feature type="compositionally biased region" description="Basic residues" evidence="1">
    <location>
        <begin position="80"/>
        <end position="90"/>
    </location>
</feature>
<dbReference type="AlphaFoldDB" id="A0A368GHJ6"/>
<sequence>MSDDHLRKCVIDELRKAQGEPLSAEELFARCGGAKATNLSVDTFRNFIGQHCSRAVKAVHDMGDENSLPRYALHVDHARKTGTLKKRTARSKSQSSSRGGTPEGNNTRFTPRAEGFSVFCEIVRKLSAASQDGTINWNEIRNQYRKKTGRHLLTEELNGMCGTVNMTKHELLTTYLSSVVEVLDSRGQIVRPASPFSPKTPSPIASHSPPKDQELSPMTAAAADKVRGEVMQDDVRRQHIVEQLKKNGVFVDGTDKASAEKRTPLPSQSSEFADDEVVKASSREVLQTPESDHASFMSVNQTLETSGEVGYTTGDDAGFDVYVVGFPLNNLEIFTYQTPESDISLDFTADNSALGSTPCRTHEITLCTVDDSVFHHEVDENTSKHVVERDVIAEADHSEDDHELKPMDSHHQLHKEGLLSDLPVEQAQRESTIVIEETELDEPEEVLEKKSSAKSVPELNESAEEDKHRDIPVILITEPCEESATKEECQKITGERSVEENDEHDETKEVISMPDSDTGEEYLLEAHMTNKIVVSSVSDADFEKSSKEGDGQMYIEEVTPVTPIKERMMVFEGKEEEKVELPPAEVAVNVEVPVKEKVEKFEHLQEEDLDESRVSYISGDLDDLERVDVMERVHELERSVIEQEEPVVEHEEEAIPAATHVLETVHKLEHEFDKSLPVCEEYVHISEHEKQELQPAGDGPSSESASGESMQIGPVGDVAVSCEVEATQREGLAAEAVTVTVEEVTIDPSGFSAETEAKISDFTNAAVTRRVVVDVIPRTERKPRLSNSDSWEKAFVVASGSASVEVSGTQIATSVERDVTAARDFLREVDKLETESKDDSTLKEEEGDEDVNKVEELATTEELPTLPPVTTGSDNVEAKNLQLSKKRGHAIRRRRLMDCCTVL</sequence>